<accession>A0A3A8J1W3</accession>
<evidence type="ECO:0000313" key="3">
    <source>
        <dbReference type="Proteomes" id="UP000268094"/>
    </source>
</evidence>
<protein>
    <submittedName>
        <fullName evidence="2">Uncharacterized protein</fullName>
    </submittedName>
</protein>
<keyword evidence="3" id="KW-1185">Reference proteome</keyword>
<keyword evidence="1" id="KW-0732">Signal</keyword>
<evidence type="ECO:0000313" key="2">
    <source>
        <dbReference type="EMBL" id="RKG86194.1"/>
    </source>
</evidence>
<dbReference type="EMBL" id="RAVZ01000118">
    <property type="protein sequence ID" value="RKG86194.1"/>
    <property type="molecule type" value="Genomic_DNA"/>
</dbReference>
<organism evidence="2 3">
    <name type="scientific">Corallococcus terminator</name>
    <dbReference type="NCBI Taxonomy" id="2316733"/>
    <lineage>
        <taxon>Bacteria</taxon>
        <taxon>Pseudomonadati</taxon>
        <taxon>Myxococcota</taxon>
        <taxon>Myxococcia</taxon>
        <taxon>Myxococcales</taxon>
        <taxon>Cystobacterineae</taxon>
        <taxon>Myxococcaceae</taxon>
        <taxon>Corallococcus</taxon>
    </lineage>
</organism>
<proteinExistence type="predicted"/>
<name>A0A3A8J1W3_9BACT</name>
<reference evidence="3" key="1">
    <citation type="submission" date="2018-09" db="EMBL/GenBank/DDBJ databases">
        <authorList>
            <person name="Livingstone P.G."/>
            <person name="Whitworth D.E."/>
        </authorList>
    </citation>
    <scope>NUCLEOTIDE SEQUENCE [LARGE SCALE GENOMIC DNA]</scope>
    <source>
        <strain evidence="3">CA054A</strain>
    </source>
</reference>
<gene>
    <name evidence="2" type="ORF">D7V88_18345</name>
</gene>
<feature type="signal peptide" evidence="1">
    <location>
        <begin position="1"/>
        <end position="27"/>
    </location>
</feature>
<comment type="caution">
    <text evidence="2">The sequence shown here is derived from an EMBL/GenBank/DDBJ whole genome shotgun (WGS) entry which is preliminary data.</text>
</comment>
<sequence length="348" mass="36802">MRTFTCSQRLLTGALLLFCTTASSATAIEPAPPQPEDAFKESAVRATDSAVKRDSQPTIDPWTASSTSALFSRPARGESFKFSSEASTTGTVLSLGFTPGPLWAPNSASLANLQVIAGYSIGDDAGSVSLKWAVPFSDPRFFSQSEMTGIAKAGGAALAACLKDPKVRADDSLETCRKRKDDAIDAEIELIRPKAKTPGLSLGASVGYGFSTRRLERMAANVAYERKLWTNWALILNADLESGPEEVPDGDVVRVERIWRTGGSTGLAWKAFAKTLENKLELSAAAQVRACLQQCGGNTVSVKFGPQANYALSSDTLLGVTASWSGESTSLREAVLGVAVSHSIGLAK</sequence>
<dbReference type="AlphaFoldDB" id="A0A3A8J1W3"/>
<dbReference type="Proteomes" id="UP000268094">
    <property type="component" value="Unassembled WGS sequence"/>
</dbReference>
<evidence type="ECO:0000256" key="1">
    <source>
        <dbReference type="SAM" id="SignalP"/>
    </source>
</evidence>
<feature type="chain" id="PRO_5017270491" evidence="1">
    <location>
        <begin position="28"/>
        <end position="348"/>
    </location>
</feature>
<dbReference type="RefSeq" id="WP_120541938.1">
    <property type="nucleotide sequence ID" value="NZ_RAVZ01000118.1"/>
</dbReference>